<feature type="compositionally biased region" description="Polar residues" evidence="2">
    <location>
        <begin position="256"/>
        <end position="267"/>
    </location>
</feature>
<dbReference type="STRING" id="3760.A0A251QCV3"/>
<proteinExistence type="predicted"/>
<dbReference type="Pfam" id="PF22486">
    <property type="entry name" value="MATH_2"/>
    <property type="match status" value="1"/>
</dbReference>
<feature type="region of interest" description="Disordered" evidence="2">
    <location>
        <begin position="248"/>
        <end position="288"/>
    </location>
</feature>
<keyword evidence="1" id="KW-0175">Coiled coil</keyword>
<dbReference type="InterPro" id="IPR008974">
    <property type="entry name" value="TRAF-like"/>
</dbReference>
<evidence type="ECO:0000256" key="1">
    <source>
        <dbReference type="ARBA" id="ARBA00023054"/>
    </source>
</evidence>
<evidence type="ECO:0000313" key="5">
    <source>
        <dbReference type="Proteomes" id="UP000006882"/>
    </source>
</evidence>
<dbReference type="CDD" id="cd00121">
    <property type="entry name" value="MATH"/>
    <property type="match status" value="1"/>
</dbReference>
<reference evidence="4 5" key="1">
    <citation type="journal article" date="2013" name="Nat. Genet.">
        <title>The high-quality draft genome of peach (Prunus persica) identifies unique patterns of genetic diversity, domestication and genome evolution.</title>
        <authorList>
            <consortium name="International Peach Genome Initiative"/>
            <person name="Verde I."/>
            <person name="Abbott A.G."/>
            <person name="Scalabrin S."/>
            <person name="Jung S."/>
            <person name="Shu S."/>
            <person name="Marroni F."/>
            <person name="Zhebentyayeva T."/>
            <person name="Dettori M.T."/>
            <person name="Grimwood J."/>
            <person name="Cattonaro F."/>
            <person name="Zuccolo A."/>
            <person name="Rossini L."/>
            <person name="Jenkins J."/>
            <person name="Vendramin E."/>
            <person name="Meisel L.A."/>
            <person name="Decroocq V."/>
            <person name="Sosinski B."/>
            <person name="Prochnik S."/>
            <person name="Mitros T."/>
            <person name="Policriti A."/>
            <person name="Cipriani G."/>
            <person name="Dondini L."/>
            <person name="Ficklin S."/>
            <person name="Goodstein D.M."/>
            <person name="Xuan P."/>
            <person name="Del Fabbro C."/>
            <person name="Aramini V."/>
            <person name="Copetti D."/>
            <person name="Gonzalez S."/>
            <person name="Horner D.S."/>
            <person name="Falchi R."/>
            <person name="Lucas S."/>
            <person name="Mica E."/>
            <person name="Maldonado J."/>
            <person name="Lazzari B."/>
            <person name="Bielenberg D."/>
            <person name="Pirona R."/>
            <person name="Miculan M."/>
            <person name="Barakat A."/>
            <person name="Testolin R."/>
            <person name="Stella A."/>
            <person name="Tartarini S."/>
            <person name="Tonutti P."/>
            <person name="Arus P."/>
            <person name="Orellana A."/>
            <person name="Wells C."/>
            <person name="Main D."/>
            <person name="Vizzotto G."/>
            <person name="Silva H."/>
            <person name="Salamini F."/>
            <person name="Schmutz J."/>
            <person name="Morgante M."/>
            <person name="Rokhsar D.S."/>
        </authorList>
    </citation>
    <scope>NUCLEOTIDE SEQUENCE [LARGE SCALE GENOMIC DNA]</scope>
    <source>
        <strain evidence="5">cv. Nemared</strain>
    </source>
</reference>
<evidence type="ECO:0000256" key="2">
    <source>
        <dbReference type="SAM" id="MobiDB-lite"/>
    </source>
</evidence>
<dbReference type="PANTHER" id="PTHR46236:SF35">
    <property type="entry name" value="MATH DOMAIN-CONTAINING PROTEIN"/>
    <property type="match status" value="1"/>
</dbReference>
<gene>
    <name evidence="4" type="ORF">PRUPE_2G054900</name>
</gene>
<sequence length="470" mass="53071">MGFIWNCCHFRMKNKKEEEDVVSGTFTWVIDNFSKLKTDKHYSDVFTIGGFKWRILIRPKGSHDPESDVVDQLSIYLGVADASTLTPGWARYTHFSFTLVNQLDSSKSKIKQTQGIAKEFKEERREWGYKSFMPLCELYDCSAGYLVNDICIVEAKVDIPIKSQDHGPGVSATLKSSIKKEQKWLEASNVNSVQVPDSLVAPKTPCSELVPALQDTPGSGKAFIVNPTNDSPFEPSLGNNVYATLESTKKERKGQESSNMTSVQAADSSPAPKTPSFERKPPFLGPPSSEKVCNELTGELMEFMGLGKIEKAFVPLLEEVCSLHPSLIECLHKRNRKVSECAFTALGELLHFLKTTRVKDMTEDACVRLQSLWEDVEMFRFDLAWLEPHVHSALDKKKFLERARRVKRLREDVDILDSEKKRRSAALAVTEADLEVAKRDLAKEEEGFVETDMDRELGYGMASPYYRILC</sequence>
<feature type="domain" description="MATH" evidence="3">
    <location>
        <begin position="23"/>
        <end position="157"/>
    </location>
</feature>
<name>A0A251QCV3_PRUPE</name>
<dbReference type="Proteomes" id="UP000006882">
    <property type="component" value="Chromosome G2"/>
</dbReference>
<organism evidence="4 5">
    <name type="scientific">Prunus persica</name>
    <name type="common">Peach</name>
    <name type="synonym">Amygdalus persica</name>
    <dbReference type="NCBI Taxonomy" id="3760"/>
    <lineage>
        <taxon>Eukaryota</taxon>
        <taxon>Viridiplantae</taxon>
        <taxon>Streptophyta</taxon>
        <taxon>Embryophyta</taxon>
        <taxon>Tracheophyta</taxon>
        <taxon>Spermatophyta</taxon>
        <taxon>Magnoliopsida</taxon>
        <taxon>eudicotyledons</taxon>
        <taxon>Gunneridae</taxon>
        <taxon>Pentapetalae</taxon>
        <taxon>rosids</taxon>
        <taxon>fabids</taxon>
        <taxon>Rosales</taxon>
        <taxon>Rosaceae</taxon>
        <taxon>Amygdaloideae</taxon>
        <taxon>Amygdaleae</taxon>
        <taxon>Prunus</taxon>
    </lineage>
</organism>
<dbReference type="PANTHER" id="PTHR46236">
    <property type="entry name" value="TRAF-LIKE SUPERFAMILY PROTEIN"/>
    <property type="match status" value="1"/>
</dbReference>
<dbReference type="Gene3D" id="2.60.210.10">
    <property type="entry name" value="Apoptosis, Tumor Necrosis Factor Receptor Associated Protein 2, Chain A"/>
    <property type="match status" value="1"/>
</dbReference>
<dbReference type="InterPro" id="IPR002083">
    <property type="entry name" value="MATH/TRAF_dom"/>
</dbReference>
<dbReference type="Gramene" id="ONI21240">
    <property type="protein sequence ID" value="ONI21240"/>
    <property type="gene ID" value="PRUPE_2G054900"/>
</dbReference>
<dbReference type="OrthoDB" id="1090269at2759"/>
<dbReference type="AlphaFoldDB" id="A0A251QCV3"/>
<dbReference type="SMART" id="SM00061">
    <property type="entry name" value="MATH"/>
    <property type="match status" value="1"/>
</dbReference>
<evidence type="ECO:0000259" key="3">
    <source>
        <dbReference type="PROSITE" id="PS50144"/>
    </source>
</evidence>
<keyword evidence="5" id="KW-1185">Reference proteome</keyword>
<dbReference type="SUPFAM" id="SSF49599">
    <property type="entry name" value="TRAF domain-like"/>
    <property type="match status" value="1"/>
</dbReference>
<dbReference type="EMBL" id="CM007652">
    <property type="protein sequence ID" value="ONI21240.1"/>
    <property type="molecule type" value="Genomic_DNA"/>
</dbReference>
<protein>
    <recommendedName>
        <fullName evidence="3">MATH domain-containing protein</fullName>
    </recommendedName>
</protein>
<accession>A0A251QCV3</accession>
<evidence type="ECO:0000313" key="4">
    <source>
        <dbReference type="EMBL" id="ONI21240.1"/>
    </source>
</evidence>
<dbReference type="PROSITE" id="PS50144">
    <property type="entry name" value="MATH"/>
    <property type="match status" value="1"/>
</dbReference>
<dbReference type="InterPro" id="IPR050804">
    <property type="entry name" value="MCC"/>
</dbReference>